<dbReference type="GeneID" id="78403200"/>
<keyword evidence="1" id="KW-0812">Transmembrane</keyword>
<keyword evidence="1" id="KW-0472">Membrane</keyword>
<feature type="transmembrane region" description="Helical" evidence="1">
    <location>
        <begin position="7"/>
        <end position="29"/>
    </location>
</feature>
<organism evidence="2 3">
    <name type="scientific">Empedobacter falsenii</name>
    <dbReference type="NCBI Taxonomy" id="343874"/>
    <lineage>
        <taxon>Bacteria</taxon>
        <taxon>Pseudomonadati</taxon>
        <taxon>Bacteroidota</taxon>
        <taxon>Flavobacteriia</taxon>
        <taxon>Flavobacteriales</taxon>
        <taxon>Weeksellaceae</taxon>
        <taxon>Empedobacter</taxon>
    </lineage>
</organism>
<accession>A0A7H9DY90</accession>
<dbReference type="EMBL" id="CP040908">
    <property type="protein sequence ID" value="QLL59689.1"/>
    <property type="molecule type" value="Genomic_DNA"/>
</dbReference>
<sequence length="169" mass="19601">MRIIQKILIVINILVVFITIQSCFTTTNLKQEKIVIDKKLCLIKAIPGESRAHIFFVSEKGELSYCIGQVLNFEYGKFNIDRKYKIKTIALNLKEIETLKVSFLKISESSLYKDTSVVKDNWQYSLYLDGIKKGFWYSNNTEIIPKELKDITYIIENKIKVLHELPGTS</sequence>
<reference evidence="2 3" key="1">
    <citation type="submission" date="2019-06" db="EMBL/GenBank/DDBJ databases">
        <title>Emergence of pandrug resistant Empedobacter falsenii in China.</title>
        <authorList>
            <person name="Dong N."/>
            <person name="Chen S."/>
            <person name="Zhang R."/>
        </authorList>
    </citation>
    <scope>NUCLEOTIDE SEQUENCE [LARGE SCALE GENOMIC DNA]</scope>
    <source>
        <strain evidence="2 3">1681-1</strain>
    </source>
</reference>
<dbReference type="KEGG" id="efal:FH779_17060"/>
<evidence type="ECO:0000256" key="1">
    <source>
        <dbReference type="SAM" id="Phobius"/>
    </source>
</evidence>
<protein>
    <submittedName>
        <fullName evidence="2">Uncharacterized protein</fullName>
    </submittedName>
</protein>
<gene>
    <name evidence="2" type="ORF">FH779_17060</name>
</gene>
<dbReference type="PROSITE" id="PS51257">
    <property type="entry name" value="PROKAR_LIPOPROTEIN"/>
    <property type="match status" value="1"/>
</dbReference>
<name>A0A7H9DY90_9FLAO</name>
<dbReference type="Proteomes" id="UP000510643">
    <property type="component" value="Chromosome"/>
</dbReference>
<evidence type="ECO:0000313" key="3">
    <source>
        <dbReference type="Proteomes" id="UP000510643"/>
    </source>
</evidence>
<dbReference type="RefSeq" id="WP_180905553.1">
    <property type="nucleotide sequence ID" value="NZ_CP040908.1"/>
</dbReference>
<evidence type="ECO:0000313" key="2">
    <source>
        <dbReference type="EMBL" id="QLL59689.1"/>
    </source>
</evidence>
<dbReference type="AlphaFoldDB" id="A0A7H9DY90"/>
<keyword evidence="1" id="KW-1133">Transmembrane helix</keyword>
<keyword evidence="3" id="KW-1185">Reference proteome</keyword>
<proteinExistence type="predicted"/>